<dbReference type="InterPro" id="IPR015421">
    <property type="entry name" value="PyrdxlP-dep_Trfase_major"/>
</dbReference>
<evidence type="ECO:0000256" key="2">
    <source>
        <dbReference type="ARBA" id="ARBA00023002"/>
    </source>
</evidence>
<dbReference type="InterPro" id="IPR049315">
    <property type="entry name" value="GDC-P_N"/>
</dbReference>
<sequence length="462" mass="51679">MRFVPHTEEERREMLRVIGVERIEDLFADVPEAYRFPPLNLPEPLTELEIRWELEALAEANIHTGQYACFLGAGAYRHFIPAVIDELLRRGEFYTAYTPYQPEVSQGTLQAMFEFQSMICALTGMEVANASHYDGSSALAEAVLMALRLTRGERPKVLMFPTIHPEYRAVVHTYVQHLDVRLEGESGWTLHQLRQPLLLLEELEAHLDAETAALVIPYPDFLGRVLPPSRLRETADRVHQAGALLIAVVNPIALALFEPPGNWGADIVVGEGQPLGIPLSFGGPYLGIMATRMAFVRQLPGRIVGETVDLEGRRGYVLTLSTREQHIRREKATSNITTNVGLMALAAAIYLSVMGRHGLRQVASLCYHKAHYLAERIASLSGYEVWREHPFFHEFVVRTPRPVAEINRILYEGYQILGGYDLGQADPELAGHMLLCATEMNTREELDALVEALGEIGPAREG</sequence>
<dbReference type="InterPro" id="IPR020581">
    <property type="entry name" value="GDC_P"/>
</dbReference>
<dbReference type="PANTHER" id="PTHR42806:SF1">
    <property type="entry name" value="GLYCINE DEHYDROGENASE (DECARBOXYLATING)"/>
    <property type="match status" value="1"/>
</dbReference>
<dbReference type="HAMAP" id="MF_00712">
    <property type="entry name" value="GcvPA"/>
    <property type="match status" value="1"/>
</dbReference>
<reference evidence="7" key="1">
    <citation type="submission" date="2017-09" db="EMBL/GenBank/DDBJ databases">
        <title>Metaegenomics of thermophilic ammonia-oxidizing enrichment culture.</title>
        <authorList>
            <person name="Kato S."/>
            <person name="Suzuki K."/>
        </authorList>
    </citation>
    <scope>NUCLEOTIDE SEQUENCE [LARGE SCALE GENOMIC DNA]</scope>
</reference>
<evidence type="ECO:0000313" key="7">
    <source>
        <dbReference type="Proteomes" id="UP000236642"/>
    </source>
</evidence>
<dbReference type="AlphaFoldDB" id="A0A2H5Y4J2"/>
<dbReference type="Proteomes" id="UP000236642">
    <property type="component" value="Unassembled WGS sequence"/>
</dbReference>
<dbReference type="GO" id="GO:0019464">
    <property type="term" value="P:glycine decarboxylation via glycine cleavage system"/>
    <property type="evidence" value="ECO:0007669"/>
    <property type="project" value="UniProtKB-UniRule"/>
</dbReference>
<dbReference type="NCBIfam" id="NF001696">
    <property type="entry name" value="PRK00451.1"/>
    <property type="match status" value="1"/>
</dbReference>
<comment type="function">
    <text evidence="1 4">The glycine cleavage system catalyzes the degradation of glycine. The P protein binds the alpha-amino group of glycine through its pyridoxal phosphate cofactor; CO(2) is released and the remaining methylamine moiety is then transferred to the lipoamide cofactor of the H protein.</text>
</comment>
<feature type="domain" description="Glycine cleavage system P-protein N-terminal" evidence="5">
    <location>
        <begin position="1"/>
        <end position="452"/>
    </location>
</feature>
<organism evidence="6 7">
    <name type="scientific">Candidatus Thermoflexus japonica</name>
    <dbReference type="NCBI Taxonomy" id="2035417"/>
    <lineage>
        <taxon>Bacteria</taxon>
        <taxon>Bacillati</taxon>
        <taxon>Chloroflexota</taxon>
        <taxon>Thermoflexia</taxon>
        <taxon>Thermoflexales</taxon>
        <taxon>Thermoflexaceae</taxon>
        <taxon>Thermoflexus</taxon>
    </lineage>
</organism>
<keyword evidence="2 4" id="KW-0560">Oxidoreductase</keyword>
<accession>A0A2H5Y4J2</accession>
<dbReference type="InterPro" id="IPR023010">
    <property type="entry name" value="GcvPA"/>
</dbReference>
<dbReference type="GO" id="GO:0009116">
    <property type="term" value="P:nucleoside metabolic process"/>
    <property type="evidence" value="ECO:0007669"/>
    <property type="project" value="InterPro"/>
</dbReference>
<evidence type="ECO:0000313" key="6">
    <source>
        <dbReference type="EMBL" id="GBD08363.1"/>
    </source>
</evidence>
<evidence type="ECO:0000256" key="3">
    <source>
        <dbReference type="ARBA" id="ARBA00049026"/>
    </source>
</evidence>
<dbReference type="SUPFAM" id="SSF53383">
    <property type="entry name" value="PLP-dependent transferases"/>
    <property type="match status" value="1"/>
</dbReference>
<comment type="similarity">
    <text evidence="4">Belongs to the GcvP family. N-terminal subunit subfamily.</text>
</comment>
<evidence type="ECO:0000259" key="5">
    <source>
        <dbReference type="Pfam" id="PF02347"/>
    </source>
</evidence>
<comment type="catalytic activity">
    <reaction evidence="3 4">
        <text>N(6)-[(R)-lipoyl]-L-lysyl-[glycine-cleavage complex H protein] + glycine + H(+) = N(6)-[(R)-S(8)-aminomethyldihydrolipoyl]-L-lysyl-[glycine-cleavage complex H protein] + CO2</text>
        <dbReference type="Rhea" id="RHEA:24304"/>
        <dbReference type="Rhea" id="RHEA-COMP:10494"/>
        <dbReference type="Rhea" id="RHEA-COMP:10495"/>
        <dbReference type="ChEBI" id="CHEBI:15378"/>
        <dbReference type="ChEBI" id="CHEBI:16526"/>
        <dbReference type="ChEBI" id="CHEBI:57305"/>
        <dbReference type="ChEBI" id="CHEBI:83099"/>
        <dbReference type="ChEBI" id="CHEBI:83143"/>
        <dbReference type="EC" id="1.4.4.2"/>
    </reaction>
</comment>
<dbReference type="PIRSF" id="PIRSF006815">
    <property type="entry name" value="GcvPA"/>
    <property type="match status" value="1"/>
</dbReference>
<dbReference type="PANTHER" id="PTHR42806">
    <property type="entry name" value="GLYCINE CLEAVAGE SYSTEM P-PROTEIN"/>
    <property type="match status" value="1"/>
</dbReference>
<evidence type="ECO:0000256" key="4">
    <source>
        <dbReference type="HAMAP-Rule" id="MF_00712"/>
    </source>
</evidence>
<dbReference type="Gene3D" id="3.90.1150.10">
    <property type="entry name" value="Aspartate Aminotransferase, domain 1"/>
    <property type="match status" value="1"/>
</dbReference>
<evidence type="ECO:0000256" key="1">
    <source>
        <dbReference type="ARBA" id="ARBA00003788"/>
    </source>
</evidence>
<dbReference type="InterPro" id="IPR015422">
    <property type="entry name" value="PyrdxlP-dep_Trfase_small"/>
</dbReference>
<protein>
    <recommendedName>
        <fullName evidence="4">Probable glycine dehydrogenase (decarboxylating) subunit 1</fullName>
        <ecNumber evidence="4">1.4.4.2</ecNumber>
    </recommendedName>
    <alternativeName>
        <fullName evidence="4">Glycine cleavage system P-protein subunit 1</fullName>
    </alternativeName>
    <alternativeName>
        <fullName evidence="4">Glycine decarboxylase subunit 1</fullName>
    </alternativeName>
    <alternativeName>
        <fullName evidence="4">Glycine dehydrogenase (aminomethyl-transferring) subunit 1</fullName>
    </alternativeName>
</protein>
<dbReference type="Pfam" id="PF02347">
    <property type="entry name" value="GDC-P"/>
    <property type="match status" value="1"/>
</dbReference>
<dbReference type="Gene3D" id="3.40.640.10">
    <property type="entry name" value="Type I PLP-dependent aspartate aminotransferase-like (Major domain)"/>
    <property type="match status" value="1"/>
</dbReference>
<dbReference type="CDD" id="cd00613">
    <property type="entry name" value="GDC-P"/>
    <property type="match status" value="1"/>
</dbReference>
<dbReference type="EMBL" id="BEHY01000008">
    <property type="protein sequence ID" value="GBD08363.1"/>
    <property type="molecule type" value="Genomic_DNA"/>
</dbReference>
<comment type="subunit">
    <text evidence="4">The glycine cleavage system is composed of four proteins: P, T, L and H. In this organism, the P 'protein' is a heterodimer of two subunits.</text>
</comment>
<gene>
    <name evidence="4 6" type="primary">gcvPA</name>
    <name evidence="6" type="ORF">HRbin22_00600</name>
</gene>
<dbReference type="InterPro" id="IPR015424">
    <property type="entry name" value="PyrdxlP-dep_Trfase"/>
</dbReference>
<dbReference type="GO" id="GO:0004375">
    <property type="term" value="F:glycine dehydrogenase (decarboxylating) activity"/>
    <property type="evidence" value="ECO:0007669"/>
    <property type="project" value="UniProtKB-EC"/>
</dbReference>
<name>A0A2H5Y4J2_9CHLR</name>
<comment type="caution">
    <text evidence="6">The sequence shown here is derived from an EMBL/GenBank/DDBJ whole genome shotgun (WGS) entry which is preliminary data.</text>
</comment>
<proteinExistence type="inferred from homology"/>
<dbReference type="EC" id="1.4.4.2" evidence="4"/>